<evidence type="ECO:0000256" key="1">
    <source>
        <dbReference type="SAM" id="MobiDB-lite"/>
    </source>
</evidence>
<protein>
    <submittedName>
        <fullName evidence="2">N-alkane-inducible cytochrome P450</fullName>
    </submittedName>
</protein>
<keyword evidence="3" id="KW-1185">Reference proteome</keyword>
<feature type="compositionally biased region" description="Polar residues" evidence="1">
    <location>
        <begin position="1"/>
        <end position="10"/>
    </location>
</feature>
<reference evidence="2" key="1">
    <citation type="journal article" date="2023" name="IMA Fungus">
        <title>Comparative genomic study of the Penicillium genus elucidates a diverse pangenome and 15 lateral gene transfer events.</title>
        <authorList>
            <person name="Petersen C."/>
            <person name="Sorensen T."/>
            <person name="Nielsen M.R."/>
            <person name="Sondergaard T.E."/>
            <person name="Sorensen J.L."/>
            <person name="Fitzpatrick D.A."/>
            <person name="Frisvad J.C."/>
            <person name="Nielsen K.L."/>
        </authorList>
    </citation>
    <scope>NUCLEOTIDE SEQUENCE</scope>
    <source>
        <strain evidence="2">IBT 15450</strain>
    </source>
</reference>
<dbReference type="AlphaFoldDB" id="A0AAD6ICT1"/>
<organism evidence="2 3">
    <name type="scientific">Penicillium canescens</name>
    <dbReference type="NCBI Taxonomy" id="5083"/>
    <lineage>
        <taxon>Eukaryota</taxon>
        <taxon>Fungi</taxon>
        <taxon>Dikarya</taxon>
        <taxon>Ascomycota</taxon>
        <taxon>Pezizomycotina</taxon>
        <taxon>Eurotiomycetes</taxon>
        <taxon>Eurotiomycetidae</taxon>
        <taxon>Eurotiales</taxon>
        <taxon>Aspergillaceae</taxon>
        <taxon>Penicillium</taxon>
    </lineage>
</organism>
<dbReference type="Proteomes" id="UP001219568">
    <property type="component" value="Unassembled WGS sequence"/>
</dbReference>
<accession>A0AAD6ICT1</accession>
<feature type="region of interest" description="Disordered" evidence="1">
    <location>
        <begin position="1"/>
        <end position="22"/>
    </location>
</feature>
<evidence type="ECO:0000313" key="3">
    <source>
        <dbReference type="Proteomes" id="UP001219568"/>
    </source>
</evidence>
<gene>
    <name evidence="2" type="ORF">N7460_004938</name>
</gene>
<dbReference type="EMBL" id="JAQJZL010000004">
    <property type="protein sequence ID" value="KAJ6043583.1"/>
    <property type="molecule type" value="Genomic_DNA"/>
</dbReference>
<comment type="caution">
    <text evidence="2">The sequence shown here is derived from an EMBL/GenBank/DDBJ whole genome shotgun (WGS) entry which is preliminary data.</text>
</comment>
<name>A0AAD6ICT1_PENCN</name>
<reference evidence="2" key="2">
    <citation type="submission" date="2023-01" db="EMBL/GenBank/DDBJ databases">
        <authorList>
            <person name="Petersen C."/>
        </authorList>
    </citation>
    <scope>NUCLEOTIDE SEQUENCE</scope>
    <source>
        <strain evidence="2">IBT 15450</strain>
    </source>
</reference>
<evidence type="ECO:0000313" key="2">
    <source>
        <dbReference type="EMBL" id="KAJ6043583.1"/>
    </source>
</evidence>
<proteinExistence type="predicted"/>
<sequence>MSDESTNSLQQKKDASHSNCGIQNGLWGLIYFSKLLEHDRKQQILQFFLDVVAESGTTFEQKLLFARGIDTIEPQNIEAILSTQFSGRINSETAAAFR</sequence>